<gene>
    <name evidence="2" type="ORF">B0H63DRAFT_528803</name>
</gene>
<reference evidence="2" key="2">
    <citation type="submission" date="2023-06" db="EMBL/GenBank/DDBJ databases">
        <authorList>
            <consortium name="Lawrence Berkeley National Laboratory"/>
            <person name="Haridas S."/>
            <person name="Hensen N."/>
            <person name="Bonometti L."/>
            <person name="Westerberg I."/>
            <person name="Brannstrom I.O."/>
            <person name="Guillou S."/>
            <person name="Cros-Aarteil S."/>
            <person name="Calhoun S."/>
            <person name="Kuo A."/>
            <person name="Mondo S."/>
            <person name="Pangilinan J."/>
            <person name="Riley R."/>
            <person name="LaButti K."/>
            <person name="Andreopoulos B."/>
            <person name="Lipzen A."/>
            <person name="Chen C."/>
            <person name="Yanf M."/>
            <person name="Daum C."/>
            <person name="Ng V."/>
            <person name="Clum A."/>
            <person name="Steindorff A."/>
            <person name="Ohm R."/>
            <person name="Martin F."/>
            <person name="Silar P."/>
            <person name="Natvig D."/>
            <person name="Lalanne C."/>
            <person name="Gautier V."/>
            <person name="Ament-velasquez S.L."/>
            <person name="Kruys A."/>
            <person name="Hutchinson M.I."/>
            <person name="Powell A.J."/>
            <person name="Barry K."/>
            <person name="Miller A.N."/>
            <person name="Grigoriev I.V."/>
            <person name="Debuchy R."/>
            <person name="Gladieux P."/>
            <person name="Thoren M.H."/>
            <person name="Johannesson H."/>
        </authorList>
    </citation>
    <scope>NUCLEOTIDE SEQUENCE</scope>
    <source>
        <strain evidence="2">CBS 232.78</strain>
    </source>
</reference>
<accession>A0AAE0K1M9</accession>
<proteinExistence type="predicted"/>
<evidence type="ECO:0000256" key="1">
    <source>
        <dbReference type="SAM" id="SignalP"/>
    </source>
</evidence>
<dbReference type="Proteomes" id="UP001285441">
    <property type="component" value="Unassembled WGS sequence"/>
</dbReference>
<keyword evidence="3" id="KW-1185">Reference proteome</keyword>
<sequence length="70" mass="7556">MLQQRLNLVFNMSVALLIIITLATQLRTSAGSTGVALTATAALSMLRGFEDTVLSEDDHMNYDGSNIPKD</sequence>
<feature type="chain" id="PRO_5042092628" evidence="1">
    <location>
        <begin position="24"/>
        <end position="70"/>
    </location>
</feature>
<keyword evidence="1" id="KW-0732">Signal</keyword>
<dbReference type="EMBL" id="JAULSW010000010">
    <property type="protein sequence ID" value="KAK3368433.1"/>
    <property type="molecule type" value="Genomic_DNA"/>
</dbReference>
<comment type="caution">
    <text evidence="2">The sequence shown here is derived from an EMBL/GenBank/DDBJ whole genome shotgun (WGS) entry which is preliminary data.</text>
</comment>
<reference evidence="2" key="1">
    <citation type="journal article" date="2023" name="Mol. Phylogenet. Evol.">
        <title>Genome-scale phylogeny and comparative genomics of the fungal order Sordariales.</title>
        <authorList>
            <person name="Hensen N."/>
            <person name="Bonometti L."/>
            <person name="Westerberg I."/>
            <person name="Brannstrom I.O."/>
            <person name="Guillou S."/>
            <person name="Cros-Aarteil S."/>
            <person name="Calhoun S."/>
            <person name="Haridas S."/>
            <person name="Kuo A."/>
            <person name="Mondo S."/>
            <person name="Pangilinan J."/>
            <person name="Riley R."/>
            <person name="LaButti K."/>
            <person name="Andreopoulos B."/>
            <person name="Lipzen A."/>
            <person name="Chen C."/>
            <person name="Yan M."/>
            <person name="Daum C."/>
            <person name="Ng V."/>
            <person name="Clum A."/>
            <person name="Steindorff A."/>
            <person name="Ohm R.A."/>
            <person name="Martin F."/>
            <person name="Silar P."/>
            <person name="Natvig D.O."/>
            <person name="Lalanne C."/>
            <person name="Gautier V."/>
            <person name="Ament-Velasquez S.L."/>
            <person name="Kruys A."/>
            <person name="Hutchinson M.I."/>
            <person name="Powell A.J."/>
            <person name="Barry K."/>
            <person name="Miller A.N."/>
            <person name="Grigoriev I.V."/>
            <person name="Debuchy R."/>
            <person name="Gladieux P."/>
            <person name="Hiltunen Thoren M."/>
            <person name="Johannesson H."/>
        </authorList>
    </citation>
    <scope>NUCLEOTIDE SEQUENCE</scope>
    <source>
        <strain evidence="2">CBS 232.78</strain>
    </source>
</reference>
<evidence type="ECO:0000313" key="3">
    <source>
        <dbReference type="Proteomes" id="UP001285441"/>
    </source>
</evidence>
<feature type="signal peptide" evidence="1">
    <location>
        <begin position="1"/>
        <end position="23"/>
    </location>
</feature>
<name>A0AAE0K1M9_9PEZI</name>
<organism evidence="2 3">
    <name type="scientific">Podospora didyma</name>
    <dbReference type="NCBI Taxonomy" id="330526"/>
    <lineage>
        <taxon>Eukaryota</taxon>
        <taxon>Fungi</taxon>
        <taxon>Dikarya</taxon>
        <taxon>Ascomycota</taxon>
        <taxon>Pezizomycotina</taxon>
        <taxon>Sordariomycetes</taxon>
        <taxon>Sordariomycetidae</taxon>
        <taxon>Sordariales</taxon>
        <taxon>Podosporaceae</taxon>
        <taxon>Podospora</taxon>
    </lineage>
</organism>
<evidence type="ECO:0000313" key="2">
    <source>
        <dbReference type="EMBL" id="KAK3368433.1"/>
    </source>
</evidence>
<protein>
    <submittedName>
        <fullName evidence="2">Uncharacterized protein</fullName>
    </submittedName>
</protein>
<dbReference type="AlphaFoldDB" id="A0AAE0K1M9"/>